<gene>
    <name evidence="2" type="ORF">D4739_04985</name>
</gene>
<feature type="domain" description="Transglutaminase-like" evidence="1">
    <location>
        <begin position="150"/>
        <end position="210"/>
    </location>
</feature>
<dbReference type="Proteomes" id="UP000276542">
    <property type="component" value="Unassembled WGS sequence"/>
</dbReference>
<proteinExistence type="predicted"/>
<protein>
    <submittedName>
        <fullName evidence="2">Transglutaminase family protein</fullName>
    </submittedName>
</protein>
<dbReference type="InterPro" id="IPR002931">
    <property type="entry name" value="Transglutaminase-like"/>
</dbReference>
<sequence>MRDISSNVRLSVTEPADLVFSVAVAFTNTIESETLTVTLDGSPLDASAIVELTDAHGTRLHRVTAPTGVLEVAYSATVSGSTPLDAESMDHVEYLRPSRYCDSDRLANVAWSHLGPKQGWDLVEGARRWALENIVYAPGSTDPVDGALETYLSREGVCRDSSHLIIAFLRARGIPARLVSAYAPGLLPMDFHAVVEVLMDGAWFVIDGTGLASRPALVRIATGRDAADTAFLTIVSGRADLLTMEVSAITREPLPYDDGRQQVRIG</sequence>
<dbReference type="InterPro" id="IPR038765">
    <property type="entry name" value="Papain-like_cys_pep_sf"/>
</dbReference>
<reference evidence="3" key="1">
    <citation type="submission" date="2018-09" db="EMBL/GenBank/DDBJ databases">
        <authorList>
            <person name="Zhu H."/>
        </authorList>
    </citation>
    <scope>NUCLEOTIDE SEQUENCE [LARGE SCALE GENOMIC DNA]</scope>
    <source>
        <strain evidence="3">K1W22B-1</strain>
    </source>
</reference>
<dbReference type="EMBL" id="QYRP01000002">
    <property type="protein sequence ID" value="RJS45636.1"/>
    <property type="molecule type" value="Genomic_DNA"/>
</dbReference>
<dbReference type="SUPFAM" id="SSF54001">
    <property type="entry name" value="Cysteine proteinases"/>
    <property type="match status" value="1"/>
</dbReference>
<dbReference type="SMART" id="SM00460">
    <property type="entry name" value="TGc"/>
    <property type="match status" value="1"/>
</dbReference>
<dbReference type="Gene3D" id="2.60.40.2250">
    <property type="match status" value="1"/>
</dbReference>
<comment type="caution">
    <text evidence="2">The sequence shown here is derived from an EMBL/GenBank/DDBJ whole genome shotgun (WGS) entry which is preliminary data.</text>
</comment>
<organism evidence="2 3">
    <name type="scientific">Nocardioides cavernaquae</name>
    <dbReference type="NCBI Taxonomy" id="2321396"/>
    <lineage>
        <taxon>Bacteria</taxon>
        <taxon>Bacillati</taxon>
        <taxon>Actinomycetota</taxon>
        <taxon>Actinomycetes</taxon>
        <taxon>Propionibacteriales</taxon>
        <taxon>Nocardioidaceae</taxon>
        <taxon>Nocardioides</taxon>
    </lineage>
</organism>
<evidence type="ECO:0000313" key="3">
    <source>
        <dbReference type="Proteomes" id="UP000276542"/>
    </source>
</evidence>
<dbReference type="PANTHER" id="PTHR33490">
    <property type="entry name" value="BLR5614 PROTEIN-RELATED"/>
    <property type="match status" value="1"/>
</dbReference>
<dbReference type="RefSeq" id="WP_120059536.1">
    <property type="nucleotide sequence ID" value="NZ_QYRP01000002.1"/>
</dbReference>
<dbReference type="OrthoDB" id="5438043at2"/>
<dbReference type="Pfam" id="PF01841">
    <property type="entry name" value="Transglut_core"/>
    <property type="match status" value="1"/>
</dbReference>
<dbReference type="Gene3D" id="3.10.620.30">
    <property type="match status" value="1"/>
</dbReference>
<accession>A0A3A5H4I6</accession>
<dbReference type="AlphaFoldDB" id="A0A3A5H4I6"/>
<keyword evidence="3" id="KW-1185">Reference proteome</keyword>
<evidence type="ECO:0000313" key="2">
    <source>
        <dbReference type="EMBL" id="RJS45636.1"/>
    </source>
</evidence>
<evidence type="ECO:0000259" key="1">
    <source>
        <dbReference type="SMART" id="SM00460"/>
    </source>
</evidence>
<dbReference type="PANTHER" id="PTHR33490:SF12">
    <property type="entry name" value="BLL5557 PROTEIN"/>
    <property type="match status" value="1"/>
</dbReference>
<name>A0A3A5H4I6_9ACTN</name>